<dbReference type="InterPro" id="IPR000644">
    <property type="entry name" value="CBS_dom"/>
</dbReference>
<name>L0A3G5_DEIPD</name>
<dbReference type="STRING" id="937777.Deipe_2227"/>
<dbReference type="HOGENOM" id="CLU_040681_12_0_0"/>
<feature type="region of interest" description="Disordered" evidence="3">
    <location>
        <begin position="134"/>
        <end position="155"/>
    </location>
</feature>
<dbReference type="InterPro" id="IPR046342">
    <property type="entry name" value="CBS_dom_sf"/>
</dbReference>
<evidence type="ECO:0000256" key="1">
    <source>
        <dbReference type="ARBA" id="ARBA00023122"/>
    </source>
</evidence>
<dbReference type="OrthoDB" id="9802114at2"/>
<dbReference type="PANTHER" id="PTHR43080:SF2">
    <property type="entry name" value="CBS DOMAIN-CONTAINING PROTEIN"/>
    <property type="match status" value="1"/>
</dbReference>
<sequence>MQVRQVMTNDPVCCTPDTNLRDVAAMMVEYDCGSVPVVENYDNMRAVGVVTDRDITVRTVAAGKNPLECCAQDAMTDTVVSISPEADLMDAIRLMEETKVRRLPVTSANGAVVGMVAQADVIRNVDNEDAGLVVREVSRPTDGPNEVNQDVRHDS</sequence>
<feature type="domain" description="CBS" evidence="4">
    <location>
        <begin position="75"/>
        <end position="131"/>
    </location>
</feature>
<dbReference type="SUPFAM" id="SSF54631">
    <property type="entry name" value="CBS-domain pair"/>
    <property type="match status" value="1"/>
</dbReference>
<proteinExistence type="predicted"/>
<gene>
    <name evidence="5" type="ordered locus">Deipe_2227</name>
</gene>
<dbReference type="PATRIC" id="fig|937777.3.peg.2230"/>
<protein>
    <submittedName>
        <fullName evidence="5">Putative signal-transduction protein containing cAMP-binding and CBS domains</fullName>
    </submittedName>
</protein>
<dbReference type="EMBL" id="CP003382">
    <property type="protein sequence ID" value="AFZ67712.1"/>
    <property type="molecule type" value="Genomic_DNA"/>
</dbReference>
<dbReference type="KEGG" id="dpd:Deipe_2227"/>
<dbReference type="RefSeq" id="WP_015236015.1">
    <property type="nucleotide sequence ID" value="NC_019793.1"/>
</dbReference>
<reference evidence="6" key="1">
    <citation type="submission" date="2012-03" db="EMBL/GenBank/DDBJ databases">
        <title>Complete sequence of chromosome of Deinococcus peraridilitoris DSM 19664.</title>
        <authorList>
            <person name="Lucas S."/>
            <person name="Copeland A."/>
            <person name="Lapidus A."/>
            <person name="Glavina del Rio T."/>
            <person name="Dalin E."/>
            <person name="Tice H."/>
            <person name="Bruce D."/>
            <person name="Goodwin L."/>
            <person name="Pitluck S."/>
            <person name="Peters L."/>
            <person name="Mikhailova N."/>
            <person name="Lu M."/>
            <person name="Kyrpides N."/>
            <person name="Mavromatis K."/>
            <person name="Ivanova N."/>
            <person name="Brettin T."/>
            <person name="Detter J.C."/>
            <person name="Han C."/>
            <person name="Larimer F."/>
            <person name="Land M."/>
            <person name="Hauser L."/>
            <person name="Markowitz V."/>
            <person name="Cheng J.-F."/>
            <person name="Hugenholtz P."/>
            <person name="Woyke T."/>
            <person name="Wu D."/>
            <person name="Pukall R."/>
            <person name="Steenblock K."/>
            <person name="Brambilla E."/>
            <person name="Klenk H.-P."/>
            <person name="Eisen J.A."/>
        </authorList>
    </citation>
    <scope>NUCLEOTIDE SEQUENCE [LARGE SCALE GENOMIC DNA]</scope>
    <source>
        <strain evidence="6">DSM 19664 / LMG 22246 / CIP 109416 / KR-200</strain>
    </source>
</reference>
<dbReference type="PANTHER" id="PTHR43080">
    <property type="entry name" value="CBS DOMAIN-CONTAINING PROTEIN CBSX3, MITOCHONDRIAL"/>
    <property type="match status" value="1"/>
</dbReference>
<evidence type="ECO:0000313" key="5">
    <source>
        <dbReference type="EMBL" id="AFZ67712.1"/>
    </source>
</evidence>
<keyword evidence="6" id="KW-1185">Reference proteome</keyword>
<feature type="domain" description="CBS" evidence="4">
    <location>
        <begin position="7"/>
        <end position="67"/>
    </location>
</feature>
<keyword evidence="1 2" id="KW-0129">CBS domain</keyword>
<accession>L0A3G5</accession>
<evidence type="ECO:0000256" key="2">
    <source>
        <dbReference type="PROSITE-ProRule" id="PRU00703"/>
    </source>
</evidence>
<evidence type="ECO:0000259" key="4">
    <source>
        <dbReference type="PROSITE" id="PS51371"/>
    </source>
</evidence>
<dbReference type="SMART" id="SM00116">
    <property type="entry name" value="CBS"/>
    <property type="match status" value="2"/>
</dbReference>
<dbReference type="Proteomes" id="UP000010467">
    <property type="component" value="Chromosome"/>
</dbReference>
<evidence type="ECO:0000313" key="6">
    <source>
        <dbReference type="Proteomes" id="UP000010467"/>
    </source>
</evidence>
<organism evidence="5 6">
    <name type="scientific">Deinococcus peraridilitoris (strain DSM 19664 / LMG 22246 / CIP 109416 / KR-200)</name>
    <dbReference type="NCBI Taxonomy" id="937777"/>
    <lineage>
        <taxon>Bacteria</taxon>
        <taxon>Thermotogati</taxon>
        <taxon>Deinococcota</taxon>
        <taxon>Deinococci</taxon>
        <taxon>Deinococcales</taxon>
        <taxon>Deinococcaceae</taxon>
        <taxon>Deinococcus</taxon>
    </lineage>
</organism>
<evidence type="ECO:0000256" key="3">
    <source>
        <dbReference type="SAM" id="MobiDB-lite"/>
    </source>
</evidence>
<dbReference type="Pfam" id="PF00571">
    <property type="entry name" value="CBS"/>
    <property type="match status" value="2"/>
</dbReference>
<dbReference type="PROSITE" id="PS51371">
    <property type="entry name" value="CBS"/>
    <property type="match status" value="2"/>
</dbReference>
<dbReference type="eggNOG" id="COG2905">
    <property type="taxonomic scope" value="Bacteria"/>
</dbReference>
<dbReference type="Gene3D" id="3.10.580.10">
    <property type="entry name" value="CBS-domain"/>
    <property type="match status" value="1"/>
</dbReference>
<dbReference type="AlphaFoldDB" id="L0A3G5"/>
<dbReference type="InterPro" id="IPR051257">
    <property type="entry name" value="Diverse_CBS-Domain"/>
</dbReference>